<name>A0A4U8V222_STECR</name>
<dbReference type="InterPro" id="IPR011701">
    <property type="entry name" value="MFS"/>
</dbReference>
<dbReference type="PANTHER" id="PTHR24064">
    <property type="entry name" value="SOLUTE CARRIER FAMILY 22 MEMBER"/>
    <property type="match status" value="1"/>
</dbReference>
<evidence type="ECO:0000313" key="7">
    <source>
        <dbReference type="EMBL" id="TMS38557.1"/>
    </source>
</evidence>
<evidence type="ECO:0000256" key="4">
    <source>
        <dbReference type="ARBA" id="ARBA00023136"/>
    </source>
</evidence>
<dbReference type="EMBL" id="AZBU02000001">
    <property type="protein sequence ID" value="TMS38557.1"/>
    <property type="molecule type" value="Genomic_DNA"/>
</dbReference>
<sequence length="542" mass="60820">MERACGSINLLYSGHYCIESERQTSRVKVRFGYKLSNWSRQIQPAFALFGCSQHIDERDSATMDLGADAEGEMRNHCEITTPNDLLEALGRYNPYLIFITASMSLIWGLTAMPIMISAFVVDGIACSANDTACMAEREQMITITDEFHIHDTSALSPEWFSSAFWIGNIFGGPMFAYLADRIGRKIIVIPSLFLLGLFSIPSLFVNSFALVLATRFCQGFFFTASSFVVWTLASECISLRTHAFASMMFGLSWVVGYCAVAPVAYFVHSWRWVSFVAGMPCVLFAFIFWVIYPESLCFLIERGKREEVQKWVRRAERPGRPIVYDVDKVISHRMDDEVVPTEDFGLDNGHDKFLPFLAHNRIYIMYLAVAAYMWIADYLVYNGMSLFSTTLVGNPYLNYILSGLVEIPAYLFTPELLNRCGRRMTVIISHLCTGVLLLSLYFTPQDLTGLYVTIWLCGKLAVSMSFICLMVYASEIFPTAVRNSCIGICSIFSNLGAVIAPHVRLLALIHPALPVILFGSVSVISAGTTLLLPETNHPHTQY</sequence>
<feature type="transmembrane region" description="Helical" evidence="5">
    <location>
        <begin position="159"/>
        <end position="179"/>
    </location>
</feature>
<feature type="transmembrane region" description="Helical" evidence="5">
    <location>
        <begin position="95"/>
        <end position="121"/>
    </location>
</feature>
<dbReference type="Proteomes" id="UP000298663">
    <property type="component" value="Chromosome X"/>
</dbReference>
<feature type="transmembrane region" description="Helical" evidence="5">
    <location>
        <begin position="210"/>
        <end position="232"/>
    </location>
</feature>
<protein>
    <recommendedName>
        <fullName evidence="6">Major facilitator superfamily (MFS) profile domain-containing protein</fullName>
    </recommendedName>
</protein>
<comment type="caution">
    <text evidence="7">The sequence shown here is derived from an EMBL/GenBank/DDBJ whole genome shotgun (WGS) entry which is preliminary data.</text>
</comment>
<dbReference type="OrthoDB" id="5141738at2759"/>
<feature type="transmembrane region" description="Helical" evidence="5">
    <location>
        <begin position="244"/>
        <end position="266"/>
    </location>
</feature>
<feature type="transmembrane region" description="Helical" evidence="5">
    <location>
        <begin position="425"/>
        <end position="443"/>
    </location>
</feature>
<accession>A0A4U8V222</accession>
<feature type="transmembrane region" description="Helical" evidence="5">
    <location>
        <begin position="362"/>
        <end position="381"/>
    </location>
</feature>
<feature type="transmembrane region" description="Helical" evidence="5">
    <location>
        <begin position="272"/>
        <end position="292"/>
    </location>
</feature>
<dbReference type="STRING" id="34508.A0A4U8V222"/>
<evidence type="ECO:0000256" key="2">
    <source>
        <dbReference type="ARBA" id="ARBA00022692"/>
    </source>
</evidence>
<evidence type="ECO:0000256" key="5">
    <source>
        <dbReference type="SAM" id="Phobius"/>
    </source>
</evidence>
<feature type="transmembrane region" description="Helical" evidence="5">
    <location>
        <begin position="509"/>
        <end position="532"/>
    </location>
</feature>
<feature type="transmembrane region" description="Helical" evidence="5">
    <location>
        <begin position="396"/>
        <end position="413"/>
    </location>
</feature>
<feature type="domain" description="Major facilitator superfamily (MFS) profile" evidence="6">
    <location>
        <begin position="96"/>
        <end position="537"/>
    </location>
</feature>
<dbReference type="AlphaFoldDB" id="A0A4U8V222"/>
<proteinExistence type="predicted"/>
<dbReference type="PROSITE" id="PS50850">
    <property type="entry name" value="MFS"/>
    <property type="match status" value="1"/>
</dbReference>
<dbReference type="EMBL" id="CM016762">
    <property type="protein sequence ID" value="TMS38557.1"/>
    <property type="molecule type" value="Genomic_DNA"/>
</dbReference>
<gene>
    <name evidence="7" type="ORF">L596_005254</name>
</gene>
<dbReference type="Pfam" id="PF07690">
    <property type="entry name" value="MFS_1"/>
    <property type="match status" value="1"/>
</dbReference>
<feature type="transmembrane region" description="Helical" evidence="5">
    <location>
        <begin position="449"/>
        <end position="473"/>
    </location>
</feature>
<reference evidence="7 8" key="2">
    <citation type="journal article" date="2019" name="G3 (Bethesda)">
        <title>Hybrid Assembly of the Genome of the Entomopathogenic Nematode Steinernema carpocapsae Identifies the X-Chromosome.</title>
        <authorList>
            <person name="Serra L."/>
            <person name="Macchietto M."/>
            <person name="Macias-Munoz A."/>
            <person name="McGill C.J."/>
            <person name="Rodriguez I.M."/>
            <person name="Rodriguez B."/>
            <person name="Murad R."/>
            <person name="Mortazavi A."/>
        </authorList>
    </citation>
    <scope>NUCLEOTIDE SEQUENCE [LARGE SCALE GENOMIC DNA]</scope>
    <source>
        <strain evidence="7 8">ALL</strain>
    </source>
</reference>
<keyword evidence="4 5" id="KW-0472">Membrane</keyword>
<feature type="transmembrane region" description="Helical" evidence="5">
    <location>
        <begin position="186"/>
        <end position="204"/>
    </location>
</feature>
<keyword evidence="3 5" id="KW-1133">Transmembrane helix</keyword>
<dbReference type="SUPFAM" id="SSF103473">
    <property type="entry name" value="MFS general substrate transporter"/>
    <property type="match status" value="1"/>
</dbReference>
<reference evidence="7 8" key="1">
    <citation type="journal article" date="2015" name="Genome Biol.">
        <title>Comparative genomics of Steinernema reveals deeply conserved gene regulatory networks.</title>
        <authorList>
            <person name="Dillman A.R."/>
            <person name="Macchietto M."/>
            <person name="Porter C.F."/>
            <person name="Rogers A."/>
            <person name="Williams B."/>
            <person name="Antoshechkin I."/>
            <person name="Lee M.M."/>
            <person name="Goodwin Z."/>
            <person name="Lu X."/>
            <person name="Lewis E.E."/>
            <person name="Goodrich-Blair H."/>
            <person name="Stock S.P."/>
            <person name="Adams B.J."/>
            <person name="Sternberg P.W."/>
            <person name="Mortazavi A."/>
        </authorList>
    </citation>
    <scope>NUCLEOTIDE SEQUENCE [LARGE SCALE GENOMIC DNA]</scope>
    <source>
        <strain evidence="7 8">ALL</strain>
    </source>
</reference>
<keyword evidence="8" id="KW-1185">Reference proteome</keyword>
<dbReference type="GO" id="GO:0022857">
    <property type="term" value="F:transmembrane transporter activity"/>
    <property type="evidence" value="ECO:0007669"/>
    <property type="project" value="InterPro"/>
</dbReference>
<evidence type="ECO:0000256" key="3">
    <source>
        <dbReference type="ARBA" id="ARBA00022989"/>
    </source>
</evidence>
<feature type="transmembrane region" description="Helical" evidence="5">
    <location>
        <begin position="485"/>
        <end position="503"/>
    </location>
</feature>
<evidence type="ECO:0000256" key="1">
    <source>
        <dbReference type="ARBA" id="ARBA00004141"/>
    </source>
</evidence>
<dbReference type="InterPro" id="IPR020846">
    <property type="entry name" value="MFS_dom"/>
</dbReference>
<dbReference type="Gene3D" id="1.20.1250.20">
    <property type="entry name" value="MFS general substrate transporter like domains"/>
    <property type="match status" value="1"/>
</dbReference>
<evidence type="ECO:0000313" key="8">
    <source>
        <dbReference type="Proteomes" id="UP000298663"/>
    </source>
</evidence>
<organism evidence="7 8">
    <name type="scientific">Steinernema carpocapsae</name>
    <name type="common">Entomopathogenic nematode</name>
    <dbReference type="NCBI Taxonomy" id="34508"/>
    <lineage>
        <taxon>Eukaryota</taxon>
        <taxon>Metazoa</taxon>
        <taxon>Ecdysozoa</taxon>
        <taxon>Nematoda</taxon>
        <taxon>Chromadorea</taxon>
        <taxon>Rhabditida</taxon>
        <taxon>Tylenchina</taxon>
        <taxon>Panagrolaimomorpha</taxon>
        <taxon>Strongyloidoidea</taxon>
        <taxon>Steinernematidae</taxon>
        <taxon>Steinernema</taxon>
    </lineage>
</organism>
<evidence type="ECO:0000259" key="6">
    <source>
        <dbReference type="PROSITE" id="PS50850"/>
    </source>
</evidence>
<dbReference type="GO" id="GO:0016020">
    <property type="term" value="C:membrane"/>
    <property type="evidence" value="ECO:0007669"/>
    <property type="project" value="UniProtKB-SubCell"/>
</dbReference>
<comment type="subcellular location">
    <subcellularLocation>
        <location evidence="1">Membrane</location>
        <topology evidence="1">Multi-pass membrane protein</topology>
    </subcellularLocation>
</comment>
<keyword evidence="2 5" id="KW-0812">Transmembrane</keyword>
<dbReference type="InterPro" id="IPR036259">
    <property type="entry name" value="MFS_trans_sf"/>
</dbReference>